<accession>A0A397T4A3</accession>
<name>A0A397T4A3_9GLOM</name>
<protein>
    <recommendedName>
        <fullName evidence="3">F-box domain-containing protein</fullName>
    </recommendedName>
</protein>
<evidence type="ECO:0008006" key="3">
    <source>
        <dbReference type="Google" id="ProtNLM"/>
    </source>
</evidence>
<keyword evidence="2" id="KW-1185">Reference proteome</keyword>
<gene>
    <name evidence="1" type="ORF">C1645_820387</name>
</gene>
<proteinExistence type="predicted"/>
<dbReference type="AlphaFoldDB" id="A0A397T4A3"/>
<evidence type="ECO:0000313" key="2">
    <source>
        <dbReference type="Proteomes" id="UP000265703"/>
    </source>
</evidence>
<dbReference type="Proteomes" id="UP000265703">
    <property type="component" value="Unassembled WGS sequence"/>
</dbReference>
<comment type="caution">
    <text evidence="1">The sequence shown here is derived from an EMBL/GenBank/DDBJ whole genome shotgun (WGS) entry which is preliminary data.</text>
</comment>
<organism evidence="1 2">
    <name type="scientific">Glomus cerebriforme</name>
    <dbReference type="NCBI Taxonomy" id="658196"/>
    <lineage>
        <taxon>Eukaryota</taxon>
        <taxon>Fungi</taxon>
        <taxon>Fungi incertae sedis</taxon>
        <taxon>Mucoromycota</taxon>
        <taxon>Glomeromycotina</taxon>
        <taxon>Glomeromycetes</taxon>
        <taxon>Glomerales</taxon>
        <taxon>Glomeraceae</taxon>
        <taxon>Glomus</taxon>
    </lineage>
</organism>
<dbReference type="OrthoDB" id="2330771at2759"/>
<reference evidence="1 2" key="1">
    <citation type="submission" date="2018-06" db="EMBL/GenBank/DDBJ databases">
        <title>Comparative genomics reveals the genomic features of Rhizophagus irregularis, R. cerebriforme, R. diaphanum and Gigaspora rosea, and their symbiotic lifestyle signature.</title>
        <authorList>
            <person name="Morin E."/>
            <person name="San Clemente H."/>
            <person name="Chen E.C.H."/>
            <person name="De La Providencia I."/>
            <person name="Hainaut M."/>
            <person name="Kuo A."/>
            <person name="Kohler A."/>
            <person name="Murat C."/>
            <person name="Tang N."/>
            <person name="Roy S."/>
            <person name="Loubradou J."/>
            <person name="Henrissat B."/>
            <person name="Grigoriev I.V."/>
            <person name="Corradi N."/>
            <person name="Roux C."/>
            <person name="Martin F.M."/>
        </authorList>
    </citation>
    <scope>NUCLEOTIDE SEQUENCE [LARGE SCALE GENOMIC DNA]</scope>
    <source>
        <strain evidence="1 2">DAOM 227022</strain>
    </source>
</reference>
<sequence>MAVTVKTTFTNSSFNKLDVECLEKILEYCSNNTSTLFKCILVNRLWCHIAIPLLWRNPFEYLKFQKHDHGWQLIRTYLCCLPDNEKKIVNEWILQSDIQTPLFDYPRYLKCFDTFGFQEAMTKWKRHHWRTVWERLGHFDVDKAIGDILFRSCKGLDSLCIIFFAYSQNIEYFEEPSNALTNLQTCKIVHDLQGRYYNYTENREQVTLIDNFNIITRYAHNIKNLEINLPVNREGKTGHKLVELLENQKNLENFVVREFWDIILTANIFETLKLQCNTLNSLSFIRLTHFHEKLSHLLNSCPNLKTLRFLEPDIRDDSEISPFNCKLNNFCVWGKPMISQFIINPDVTFQLDIIKSIIETSSSTLTKLALGTFTKELCTTIFQCSNLKFLAIQAKEDISSLFPQYLLTSDLQQLTLLGKHKNYFNQNTLLKFSNSLPSSLYNLDLLLEIIPKDLIYLLSNCSSPFEKISLYHQQNVLEQNLPLFLTGFINKSNKFIELRYIIDNKVCGEVYLEPILQTLRKIPKINVVLGKNNFYPCYFQDTGYF</sequence>
<evidence type="ECO:0000313" key="1">
    <source>
        <dbReference type="EMBL" id="RIA92652.1"/>
    </source>
</evidence>
<dbReference type="EMBL" id="QKYT01000121">
    <property type="protein sequence ID" value="RIA92652.1"/>
    <property type="molecule type" value="Genomic_DNA"/>
</dbReference>